<accession>A0A9D1W3H7</accession>
<evidence type="ECO:0000256" key="1">
    <source>
        <dbReference type="SAM" id="MobiDB-lite"/>
    </source>
</evidence>
<reference evidence="3" key="1">
    <citation type="journal article" date="2021" name="PeerJ">
        <title>Extensive microbial diversity within the chicken gut microbiome revealed by metagenomics and culture.</title>
        <authorList>
            <person name="Gilroy R."/>
            <person name="Ravi A."/>
            <person name="Getino M."/>
            <person name="Pursley I."/>
            <person name="Horton D.L."/>
            <person name="Alikhan N.F."/>
            <person name="Baker D."/>
            <person name="Gharbi K."/>
            <person name="Hall N."/>
            <person name="Watson M."/>
            <person name="Adriaenssens E.M."/>
            <person name="Foster-Nyarko E."/>
            <person name="Jarju S."/>
            <person name="Secka A."/>
            <person name="Antonio M."/>
            <person name="Oren A."/>
            <person name="Chaudhuri R.R."/>
            <person name="La Ragione R."/>
            <person name="Hildebrand F."/>
            <person name="Pallen M.J."/>
        </authorList>
    </citation>
    <scope>NUCLEOTIDE SEQUENCE</scope>
    <source>
        <strain evidence="3">ChiGjej4B4-12881</strain>
    </source>
</reference>
<organism evidence="3 4">
    <name type="scientific">Candidatus Lachnoclostridium stercoripullorum</name>
    <dbReference type="NCBI Taxonomy" id="2838635"/>
    <lineage>
        <taxon>Bacteria</taxon>
        <taxon>Bacillati</taxon>
        <taxon>Bacillota</taxon>
        <taxon>Clostridia</taxon>
        <taxon>Lachnospirales</taxon>
        <taxon>Lachnospiraceae</taxon>
    </lineage>
</organism>
<protein>
    <recommendedName>
        <fullName evidence="5">DUF5666 domain-containing protein</fullName>
    </recommendedName>
</protein>
<name>A0A9D1W3H7_9FIRM</name>
<comment type="caution">
    <text evidence="3">The sequence shown here is derived from an EMBL/GenBank/DDBJ whole genome shotgun (WGS) entry which is preliminary data.</text>
</comment>
<feature type="compositionally biased region" description="Acidic residues" evidence="1">
    <location>
        <begin position="39"/>
        <end position="66"/>
    </location>
</feature>
<feature type="region of interest" description="Disordered" evidence="1">
    <location>
        <begin position="24"/>
        <end position="66"/>
    </location>
</feature>
<evidence type="ECO:0000313" key="4">
    <source>
        <dbReference type="Proteomes" id="UP000886780"/>
    </source>
</evidence>
<evidence type="ECO:0000256" key="2">
    <source>
        <dbReference type="SAM" id="SignalP"/>
    </source>
</evidence>
<gene>
    <name evidence="3" type="ORF">IAA28_04780</name>
</gene>
<proteinExistence type="predicted"/>
<dbReference type="AlphaFoldDB" id="A0A9D1W3H7"/>
<sequence length="131" mass="14008">MKKRNMVIIAAAAAGLAAGALLSACGGGDTRETQTEAQTTEEETTEEETAQESTEEETSQETEEELTVTGEIVAAGMSSITIRTEDGEETSYLKEGTEVDMEGDQVEGTVVTITYVERDGMNYALRITDAQ</sequence>
<feature type="signal peptide" evidence="2">
    <location>
        <begin position="1"/>
        <end position="23"/>
    </location>
</feature>
<evidence type="ECO:0008006" key="5">
    <source>
        <dbReference type="Google" id="ProtNLM"/>
    </source>
</evidence>
<dbReference type="PROSITE" id="PS51257">
    <property type="entry name" value="PROKAR_LIPOPROTEIN"/>
    <property type="match status" value="1"/>
</dbReference>
<reference evidence="3" key="2">
    <citation type="submission" date="2021-04" db="EMBL/GenBank/DDBJ databases">
        <authorList>
            <person name="Gilroy R."/>
        </authorList>
    </citation>
    <scope>NUCLEOTIDE SEQUENCE</scope>
    <source>
        <strain evidence="3">ChiGjej4B4-12881</strain>
    </source>
</reference>
<dbReference type="Proteomes" id="UP000886780">
    <property type="component" value="Unassembled WGS sequence"/>
</dbReference>
<dbReference type="EMBL" id="DXEU01000082">
    <property type="protein sequence ID" value="HIX52101.1"/>
    <property type="molecule type" value="Genomic_DNA"/>
</dbReference>
<feature type="chain" id="PRO_5039481452" description="DUF5666 domain-containing protein" evidence="2">
    <location>
        <begin position="24"/>
        <end position="131"/>
    </location>
</feature>
<evidence type="ECO:0000313" key="3">
    <source>
        <dbReference type="EMBL" id="HIX52101.1"/>
    </source>
</evidence>
<keyword evidence="2" id="KW-0732">Signal</keyword>